<organism evidence="2 3">
    <name type="scientific">Euphydryas editha</name>
    <name type="common">Edith's checkerspot</name>
    <dbReference type="NCBI Taxonomy" id="104508"/>
    <lineage>
        <taxon>Eukaryota</taxon>
        <taxon>Metazoa</taxon>
        <taxon>Ecdysozoa</taxon>
        <taxon>Arthropoda</taxon>
        <taxon>Hexapoda</taxon>
        <taxon>Insecta</taxon>
        <taxon>Pterygota</taxon>
        <taxon>Neoptera</taxon>
        <taxon>Endopterygota</taxon>
        <taxon>Lepidoptera</taxon>
        <taxon>Glossata</taxon>
        <taxon>Ditrysia</taxon>
        <taxon>Papilionoidea</taxon>
        <taxon>Nymphalidae</taxon>
        <taxon>Nymphalinae</taxon>
        <taxon>Euphydryas</taxon>
    </lineage>
</organism>
<comment type="caution">
    <text evidence="2">The sequence shown here is derived from an EMBL/GenBank/DDBJ whole genome shotgun (WGS) entry which is preliminary data.</text>
</comment>
<dbReference type="AlphaFoldDB" id="A0AAU9UJP1"/>
<dbReference type="EMBL" id="CAKOGL010000022">
    <property type="protein sequence ID" value="CAH2099372.1"/>
    <property type="molecule type" value="Genomic_DNA"/>
</dbReference>
<accession>A0AAU9UJP1</accession>
<evidence type="ECO:0000256" key="1">
    <source>
        <dbReference type="SAM" id="MobiDB-lite"/>
    </source>
</evidence>
<gene>
    <name evidence="2" type="ORF">EEDITHA_LOCUS14361</name>
</gene>
<protein>
    <submittedName>
        <fullName evidence="2">Uncharacterized protein</fullName>
    </submittedName>
</protein>
<feature type="compositionally biased region" description="Basic and acidic residues" evidence="1">
    <location>
        <begin position="116"/>
        <end position="126"/>
    </location>
</feature>
<feature type="region of interest" description="Disordered" evidence="1">
    <location>
        <begin position="28"/>
        <end position="75"/>
    </location>
</feature>
<keyword evidence="3" id="KW-1185">Reference proteome</keyword>
<reference evidence="2" key="1">
    <citation type="submission" date="2022-03" db="EMBL/GenBank/DDBJ databases">
        <authorList>
            <person name="Tunstrom K."/>
        </authorList>
    </citation>
    <scope>NUCLEOTIDE SEQUENCE</scope>
</reference>
<name>A0AAU9UJP1_EUPED</name>
<evidence type="ECO:0000313" key="3">
    <source>
        <dbReference type="Proteomes" id="UP001153954"/>
    </source>
</evidence>
<dbReference type="Proteomes" id="UP001153954">
    <property type="component" value="Unassembled WGS sequence"/>
</dbReference>
<evidence type="ECO:0000313" key="2">
    <source>
        <dbReference type="EMBL" id="CAH2099372.1"/>
    </source>
</evidence>
<proteinExistence type="predicted"/>
<feature type="region of interest" description="Disordered" evidence="1">
    <location>
        <begin position="91"/>
        <end position="149"/>
    </location>
</feature>
<sequence length="149" mass="16634">MVHEAWNSWPRADIFDLEALIEEVNKNVKEAESGAGDAESPPPLSYGYAPGGLSPSHSRSYQELRPAHAHAPHARDMQTYAHLEETLFKPATAMQSAGSTDGAYLRGRSPEMSPSPERRDEYRTLHYDPYAPSQPPPPYTHEHHHHVDG</sequence>